<dbReference type="Proteomes" id="UP000001876">
    <property type="component" value="Unassembled WGS sequence"/>
</dbReference>
<evidence type="ECO:0000313" key="4">
    <source>
        <dbReference type="EMBL" id="EEH54365.1"/>
    </source>
</evidence>
<accession>C1N125</accession>
<sequence length="415" mass="44761">MTSSLPRIRTVAGDRAIRLNATRAEAEEDASGLLRTPAAGEAKATRRADIAPPTAEPRPRAADADARRLVSRLREVLATTTVGDLVRAKTAARRASRDVDGVLVVDAKDSVGDALRALSERGVLSALVTERDEEDDDEMEEDEKEKKKKKKKKKKNPRAVRYRGFLSVNDVVLDLVSRGADEDARETLVRGLAAVAAGGGAATEVEPSREELERAREAWNWPSLPVSEIMSPVNWQDGRVMFAPDDPSFDGVSALSLVASRFFHDDPSGPTCHRVALMRRVTPFEDALHTHERATNARGITHGDIVSMSDVVRSLLRDASSETAEADADLAALLERVTLRDLRLDESVVFTVDADSPAFEAFEQMTRRGLSAAAAVGAKRGRDVSGGGTAGGAKDVVGNVRCVLYTGSHTTAFAW</sequence>
<feature type="region of interest" description="Disordered" evidence="3">
    <location>
        <begin position="21"/>
        <end position="66"/>
    </location>
</feature>
<organism evidence="5">
    <name type="scientific">Micromonas pusilla (strain CCMP1545)</name>
    <name type="common">Picoplanktonic green alga</name>
    <dbReference type="NCBI Taxonomy" id="564608"/>
    <lineage>
        <taxon>Eukaryota</taxon>
        <taxon>Viridiplantae</taxon>
        <taxon>Chlorophyta</taxon>
        <taxon>Mamiellophyceae</taxon>
        <taxon>Mamiellales</taxon>
        <taxon>Mamiellaceae</taxon>
        <taxon>Micromonas</taxon>
    </lineage>
</organism>
<evidence type="ECO:0000313" key="5">
    <source>
        <dbReference type="Proteomes" id="UP000001876"/>
    </source>
</evidence>
<feature type="compositionally biased region" description="Basic residues" evidence="3">
    <location>
        <begin position="146"/>
        <end position="155"/>
    </location>
</feature>
<feature type="region of interest" description="Disordered" evidence="3">
    <location>
        <begin position="129"/>
        <end position="155"/>
    </location>
</feature>
<dbReference type="InterPro" id="IPR050511">
    <property type="entry name" value="AMPK_gamma/SDS23_families"/>
</dbReference>
<feature type="compositionally biased region" description="Acidic residues" evidence="3">
    <location>
        <begin position="131"/>
        <end position="143"/>
    </location>
</feature>
<evidence type="ECO:0000256" key="3">
    <source>
        <dbReference type="SAM" id="MobiDB-lite"/>
    </source>
</evidence>
<feature type="compositionally biased region" description="Basic and acidic residues" evidence="3">
    <location>
        <begin position="57"/>
        <end position="66"/>
    </location>
</feature>
<dbReference type="EMBL" id="GG663744">
    <property type="protein sequence ID" value="EEH54365.1"/>
    <property type="molecule type" value="Genomic_DNA"/>
</dbReference>
<dbReference type="AlphaFoldDB" id="C1N125"/>
<dbReference type="KEGG" id="mpp:MICPUCDRAFT_51234"/>
<name>C1N125_MICPC</name>
<keyword evidence="2" id="KW-0129">CBS domain</keyword>
<reference evidence="4 5" key="1">
    <citation type="journal article" date="2009" name="Science">
        <title>Green evolution and dynamic adaptations revealed by genomes of the marine picoeukaryotes Micromonas.</title>
        <authorList>
            <person name="Worden A.Z."/>
            <person name="Lee J.H."/>
            <person name="Mock T."/>
            <person name="Rouze P."/>
            <person name="Simmons M.P."/>
            <person name="Aerts A.L."/>
            <person name="Allen A.E."/>
            <person name="Cuvelier M.L."/>
            <person name="Derelle E."/>
            <person name="Everett M.V."/>
            <person name="Foulon E."/>
            <person name="Grimwood J."/>
            <person name="Gundlach H."/>
            <person name="Henrissat B."/>
            <person name="Napoli C."/>
            <person name="McDonald S.M."/>
            <person name="Parker M.S."/>
            <person name="Rombauts S."/>
            <person name="Salamov A."/>
            <person name="Von Dassow P."/>
            <person name="Badger J.H."/>
            <person name="Coutinho P.M."/>
            <person name="Demir E."/>
            <person name="Dubchak I."/>
            <person name="Gentemann C."/>
            <person name="Eikrem W."/>
            <person name="Gready J.E."/>
            <person name="John U."/>
            <person name="Lanier W."/>
            <person name="Lindquist E.A."/>
            <person name="Lucas S."/>
            <person name="Mayer K.F."/>
            <person name="Moreau H."/>
            <person name="Not F."/>
            <person name="Otillar R."/>
            <person name="Panaud O."/>
            <person name="Pangilinan J."/>
            <person name="Paulsen I."/>
            <person name="Piegu B."/>
            <person name="Poliakov A."/>
            <person name="Robbens S."/>
            <person name="Schmutz J."/>
            <person name="Toulza E."/>
            <person name="Wyss T."/>
            <person name="Zelensky A."/>
            <person name="Zhou K."/>
            <person name="Armbrust E.V."/>
            <person name="Bhattacharya D."/>
            <person name="Goodenough U.W."/>
            <person name="Van de Peer Y."/>
            <person name="Grigoriev I.V."/>
        </authorList>
    </citation>
    <scope>NUCLEOTIDE SEQUENCE [LARGE SCALE GENOMIC DNA]</scope>
    <source>
        <strain evidence="4 5">CCMP1545</strain>
    </source>
</reference>
<dbReference type="PANTHER" id="PTHR13780">
    <property type="entry name" value="AMP-ACTIVATED PROTEIN KINASE, GAMMA REGULATORY SUBUNIT"/>
    <property type="match status" value="1"/>
</dbReference>
<protein>
    <submittedName>
        <fullName evidence="4">Predicted protein</fullName>
    </submittedName>
</protein>
<dbReference type="PANTHER" id="PTHR13780:SF128">
    <property type="entry name" value="CBS DOMAIN-CONTAINING PROTEIN"/>
    <property type="match status" value="1"/>
</dbReference>
<keyword evidence="1" id="KW-0677">Repeat</keyword>
<proteinExistence type="predicted"/>
<keyword evidence="5" id="KW-1185">Reference proteome</keyword>
<evidence type="ECO:0000256" key="2">
    <source>
        <dbReference type="ARBA" id="ARBA00023122"/>
    </source>
</evidence>
<dbReference type="RefSeq" id="XP_003061735.1">
    <property type="nucleotide sequence ID" value="XM_003061689.1"/>
</dbReference>
<gene>
    <name evidence="4" type="ORF">MICPUCDRAFT_51234</name>
</gene>
<evidence type="ECO:0000256" key="1">
    <source>
        <dbReference type="ARBA" id="ARBA00022737"/>
    </source>
</evidence>
<dbReference type="GeneID" id="9687174"/>